<dbReference type="PANTHER" id="PTHR35526">
    <property type="entry name" value="ANTI-SIGMA-F FACTOR RSBW-RELATED"/>
    <property type="match status" value="1"/>
</dbReference>
<dbReference type="AlphaFoldDB" id="A0A940WD10"/>
<accession>A0A940WD10</accession>
<dbReference type="EMBL" id="JAFCNB010000002">
    <property type="protein sequence ID" value="MBP2703186.1"/>
    <property type="molecule type" value="Genomic_DNA"/>
</dbReference>
<dbReference type="PANTHER" id="PTHR35526:SF3">
    <property type="entry name" value="ANTI-SIGMA-F FACTOR RSBW"/>
    <property type="match status" value="1"/>
</dbReference>
<sequence>MTLPLGPAPLDADPVWTAECLLPAVPASVASARSLVRRELTRWGLDAMVDDCSLVVSELASNVVRHGGTVFTLRLGSNGTWVYGEIFDQGEGLPRQREADMDSTDGRGLLIVRELADDWGVVRSARGGKTVWFITGAETPATVPIVPSRARLAVG</sequence>
<organism evidence="3 4">
    <name type="scientific">Microbispora oryzae</name>
    <dbReference type="NCBI Taxonomy" id="2806554"/>
    <lineage>
        <taxon>Bacteria</taxon>
        <taxon>Bacillati</taxon>
        <taxon>Actinomycetota</taxon>
        <taxon>Actinomycetes</taxon>
        <taxon>Streptosporangiales</taxon>
        <taxon>Streptosporangiaceae</taxon>
        <taxon>Microbispora</taxon>
    </lineage>
</organism>
<keyword evidence="1" id="KW-0418">Kinase</keyword>
<dbReference type="RefSeq" id="WP_210154479.1">
    <property type="nucleotide sequence ID" value="NZ_JAFCNB010000002.1"/>
</dbReference>
<comment type="caution">
    <text evidence="3">The sequence shown here is derived from an EMBL/GenBank/DDBJ whole genome shotgun (WGS) entry which is preliminary data.</text>
</comment>
<gene>
    <name evidence="3" type="ORF">JOL79_05145</name>
</gene>
<dbReference type="SUPFAM" id="SSF55874">
    <property type="entry name" value="ATPase domain of HSP90 chaperone/DNA topoisomerase II/histidine kinase"/>
    <property type="match status" value="1"/>
</dbReference>
<evidence type="ECO:0000256" key="1">
    <source>
        <dbReference type="ARBA" id="ARBA00022527"/>
    </source>
</evidence>
<evidence type="ECO:0000259" key="2">
    <source>
        <dbReference type="Pfam" id="PF13581"/>
    </source>
</evidence>
<dbReference type="GO" id="GO:0005524">
    <property type="term" value="F:ATP binding"/>
    <property type="evidence" value="ECO:0007669"/>
    <property type="project" value="UniProtKB-KW"/>
</dbReference>
<keyword evidence="1" id="KW-0808">Transferase</keyword>
<name>A0A940WD10_9ACTN</name>
<keyword evidence="4" id="KW-1185">Reference proteome</keyword>
<dbReference type="InterPro" id="IPR050267">
    <property type="entry name" value="Anti-sigma-factor_SerPK"/>
</dbReference>
<dbReference type="Pfam" id="PF13581">
    <property type="entry name" value="HATPase_c_2"/>
    <property type="match status" value="1"/>
</dbReference>
<dbReference type="InterPro" id="IPR003594">
    <property type="entry name" value="HATPase_dom"/>
</dbReference>
<proteinExistence type="predicted"/>
<protein>
    <submittedName>
        <fullName evidence="3">ATP-binding protein</fullName>
    </submittedName>
</protein>
<evidence type="ECO:0000313" key="4">
    <source>
        <dbReference type="Proteomes" id="UP000674234"/>
    </source>
</evidence>
<evidence type="ECO:0000313" key="3">
    <source>
        <dbReference type="EMBL" id="MBP2703186.1"/>
    </source>
</evidence>
<keyword evidence="1" id="KW-0723">Serine/threonine-protein kinase</keyword>
<dbReference type="Gene3D" id="3.30.565.10">
    <property type="entry name" value="Histidine kinase-like ATPase, C-terminal domain"/>
    <property type="match status" value="1"/>
</dbReference>
<dbReference type="InterPro" id="IPR036890">
    <property type="entry name" value="HATPase_C_sf"/>
</dbReference>
<feature type="domain" description="Histidine kinase/HSP90-like ATPase" evidence="2">
    <location>
        <begin position="22"/>
        <end position="134"/>
    </location>
</feature>
<keyword evidence="3" id="KW-0067">ATP-binding</keyword>
<dbReference type="Proteomes" id="UP000674234">
    <property type="component" value="Unassembled WGS sequence"/>
</dbReference>
<dbReference type="GO" id="GO:0004674">
    <property type="term" value="F:protein serine/threonine kinase activity"/>
    <property type="evidence" value="ECO:0007669"/>
    <property type="project" value="UniProtKB-KW"/>
</dbReference>
<reference evidence="3" key="1">
    <citation type="submission" date="2021-02" db="EMBL/GenBank/DDBJ databases">
        <title>Draft genome sequence of Microbispora sp. RL4-1S isolated from rice leaves in Thailand.</title>
        <authorList>
            <person name="Muangham S."/>
            <person name="Duangmal K."/>
        </authorList>
    </citation>
    <scope>NUCLEOTIDE SEQUENCE</scope>
    <source>
        <strain evidence="3">RL4-1S</strain>
    </source>
</reference>
<dbReference type="CDD" id="cd16936">
    <property type="entry name" value="HATPase_RsbW-like"/>
    <property type="match status" value="1"/>
</dbReference>
<keyword evidence="3" id="KW-0547">Nucleotide-binding</keyword>